<evidence type="ECO:0000256" key="1">
    <source>
        <dbReference type="ARBA" id="ARBA00008738"/>
    </source>
</evidence>
<sequence>MSSMTTFRLDYVPHPVIPREPRVQCAYVPPEGSMKMTTTYTEDFHRHTVQCHRVSKVDDYHPSMAKMDTLSTYKDEFRTWPPQRRQPYRVTDNLTLNAGKFCGTSTFKDNFRPVVGIVARQPCKPPASSFEPQVRVPFNGVTNYRLQYIPHPVEALKRPSSAPLRASSSQRLKDQIPPTVRWNTEFREKYQAWPLGARQPQHHADEYEPPAGHMTFDSTTRTDYVRHNCPPPPTRPGRPVIQAWVDEKEKDAQQEELRGRLAERQALGKPTTTTYRSQYTPKTAPKPVCFRPPEPGPKPRVSVARPAEGTSVHPEVPVCPASYAHPPGFQDTRMTHRGHRLYRTISLAEGGGAKDVAAVSSGQSPRGHSMERKSVVVDGRGRGQH</sequence>
<feature type="compositionally biased region" description="Basic and acidic residues" evidence="2">
    <location>
        <begin position="251"/>
        <end position="263"/>
    </location>
</feature>
<dbReference type="AlphaFoldDB" id="A0AAV6FJU2"/>
<dbReference type="GO" id="GO:0036126">
    <property type="term" value="C:sperm flagellum"/>
    <property type="evidence" value="ECO:0007669"/>
    <property type="project" value="TreeGrafter"/>
</dbReference>
<feature type="compositionally biased region" description="Basic and acidic residues" evidence="2">
    <location>
        <begin position="368"/>
        <end position="385"/>
    </location>
</feature>
<dbReference type="Proteomes" id="UP000823561">
    <property type="component" value="Chromosome 24"/>
</dbReference>
<proteinExistence type="inferred from homology"/>
<evidence type="ECO:0008006" key="5">
    <source>
        <dbReference type="Google" id="ProtNLM"/>
    </source>
</evidence>
<feature type="region of interest" description="Disordered" evidence="2">
    <location>
        <begin position="355"/>
        <end position="385"/>
    </location>
</feature>
<name>A0AAV6FJU2_9TELE</name>
<comment type="similarity">
    <text evidence="1">Belongs to the FAM154 family.</text>
</comment>
<comment type="caution">
    <text evidence="3">The sequence shown here is derived from an EMBL/GenBank/DDBJ whole genome shotgun (WGS) entry which is preliminary data.</text>
</comment>
<dbReference type="GO" id="GO:0008017">
    <property type="term" value="F:microtubule binding"/>
    <property type="evidence" value="ECO:0007669"/>
    <property type="project" value="InterPro"/>
</dbReference>
<dbReference type="PANTHER" id="PTHR31516:SF17">
    <property type="entry name" value="STABILIZER OF AXONEMAL MICROTUBULES 2"/>
    <property type="match status" value="1"/>
</dbReference>
<reference evidence="3" key="1">
    <citation type="submission" date="2020-10" db="EMBL/GenBank/DDBJ databases">
        <title>Chromosome-scale genome assembly of the Allis shad, Alosa alosa.</title>
        <authorList>
            <person name="Margot Z."/>
            <person name="Christophe K."/>
            <person name="Cabau C."/>
            <person name="Louis A."/>
            <person name="Berthelot C."/>
            <person name="Parey E."/>
            <person name="Roest Crollius H."/>
            <person name="Montfort J."/>
            <person name="Robinson-Rechavi M."/>
            <person name="Bucao C."/>
            <person name="Bouchez O."/>
            <person name="Gislard M."/>
            <person name="Lluch J."/>
            <person name="Milhes M."/>
            <person name="Lampietro C."/>
            <person name="Lopez Roques C."/>
            <person name="Donnadieu C."/>
            <person name="Braasch I."/>
            <person name="Desvignes T."/>
            <person name="Postlethwait J."/>
            <person name="Bobe J."/>
            <person name="Guiguen Y."/>
        </authorList>
    </citation>
    <scope>NUCLEOTIDE SEQUENCE</scope>
    <source>
        <strain evidence="3">M-15738</strain>
        <tissue evidence="3">Blood</tissue>
    </source>
</reference>
<evidence type="ECO:0000313" key="3">
    <source>
        <dbReference type="EMBL" id="KAG5261335.1"/>
    </source>
</evidence>
<evidence type="ECO:0000313" key="4">
    <source>
        <dbReference type="Proteomes" id="UP000823561"/>
    </source>
</evidence>
<dbReference type="GO" id="GO:0005879">
    <property type="term" value="C:axonemal microtubule"/>
    <property type="evidence" value="ECO:0007669"/>
    <property type="project" value="TreeGrafter"/>
</dbReference>
<keyword evidence="4" id="KW-1185">Reference proteome</keyword>
<dbReference type="GO" id="GO:0005814">
    <property type="term" value="C:centriole"/>
    <property type="evidence" value="ECO:0007669"/>
    <property type="project" value="TreeGrafter"/>
</dbReference>
<accession>A0AAV6FJU2</accession>
<dbReference type="Pfam" id="PF05217">
    <property type="entry name" value="SAXO1-2"/>
    <property type="match status" value="1"/>
</dbReference>
<gene>
    <name evidence="3" type="ORF">AALO_G00302830</name>
</gene>
<dbReference type="PANTHER" id="PTHR31516">
    <property type="entry name" value="STABILIZER OF AXONEMAL MICROTUBULES 2"/>
    <property type="match status" value="1"/>
</dbReference>
<dbReference type="InterPro" id="IPR033336">
    <property type="entry name" value="SAXO1/2"/>
</dbReference>
<organism evidence="3 4">
    <name type="scientific">Alosa alosa</name>
    <name type="common">allis shad</name>
    <dbReference type="NCBI Taxonomy" id="278164"/>
    <lineage>
        <taxon>Eukaryota</taxon>
        <taxon>Metazoa</taxon>
        <taxon>Chordata</taxon>
        <taxon>Craniata</taxon>
        <taxon>Vertebrata</taxon>
        <taxon>Euteleostomi</taxon>
        <taxon>Actinopterygii</taxon>
        <taxon>Neopterygii</taxon>
        <taxon>Teleostei</taxon>
        <taxon>Clupei</taxon>
        <taxon>Clupeiformes</taxon>
        <taxon>Clupeoidei</taxon>
        <taxon>Clupeidae</taxon>
        <taxon>Alosa</taxon>
    </lineage>
</organism>
<evidence type="ECO:0000256" key="2">
    <source>
        <dbReference type="SAM" id="MobiDB-lite"/>
    </source>
</evidence>
<dbReference type="EMBL" id="JADWDJ010000024">
    <property type="protein sequence ID" value="KAG5261335.1"/>
    <property type="molecule type" value="Genomic_DNA"/>
</dbReference>
<protein>
    <recommendedName>
        <fullName evidence="5">Stabilizer of axonemal microtubules 2</fullName>
    </recommendedName>
</protein>
<feature type="compositionally biased region" description="Polar residues" evidence="2">
    <location>
        <begin position="270"/>
        <end position="281"/>
    </location>
</feature>
<dbReference type="GO" id="GO:0036064">
    <property type="term" value="C:ciliary basal body"/>
    <property type="evidence" value="ECO:0007669"/>
    <property type="project" value="TreeGrafter"/>
</dbReference>
<feature type="region of interest" description="Disordered" evidence="2">
    <location>
        <begin position="251"/>
        <end position="304"/>
    </location>
</feature>